<dbReference type="STRING" id="1121919.SAMN02745975_00435"/>
<proteinExistence type="predicted"/>
<accession>A0A1M6DAK4</accession>
<evidence type="ECO:0000313" key="4">
    <source>
        <dbReference type="Proteomes" id="UP000184536"/>
    </source>
</evidence>
<keyword evidence="1" id="KW-0472">Membrane</keyword>
<evidence type="ECO:0000313" key="3">
    <source>
        <dbReference type="EMBL" id="SHI70257.1"/>
    </source>
</evidence>
<name>A0A1M6DAK4_9FIRM</name>
<dbReference type="RefSeq" id="WP_242946193.1">
    <property type="nucleotide sequence ID" value="NZ_FQZV01000005.1"/>
</dbReference>
<dbReference type="EMBL" id="FQZV01000005">
    <property type="protein sequence ID" value="SHI70257.1"/>
    <property type="molecule type" value="Genomic_DNA"/>
</dbReference>
<organism evidence="3 4">
    <name type="scientific">Geosporobacter subterraneus DSM 17957</name>
    <dbReference type="NCBI Taxonomy" id="1121919"/>
    <lineage>
        <taxon>Bacteria</taxon>
        <taxon>Bacillati</taxon>
        <taxon>Bacillota</taxon>
        <taxon>Clostridia</taxon>
        <taxon>Peptostreptococcales</taxon>
        <taxon>Thermotaleaceae</taxon>
        <taxon>Geosporobacter</taxon>
    </lineage>
</organism>
<keyword evidence="1" id="KW-1133">Transmembrane helix</keyword>
<protein>
    <submittedName>
        <fullName evidence="3">PrcB C-terminal</fullName>
    </submittedName>
</protein>
<dbReference type="AlphaFoldDB" id="A0A1M6DAK4"/>
<evidence type="ECO:0000256" key="1">
    <source>
        <dbReference type="SAM" id="Phobius"/>
    </source>
</evidence>
<gene>
    <name evidence="3" type="ORF">SAMN02745975_00435</name>
</gene>
<sequence>MKFKWSFNLRGLNWRTIAIVAVVILIVVAGIYTLKYFMKDDGKVAFEVLSEEMIPQKVQEILPRYKALERALACKVDGDIYVIATRGEKPTGGYTVDIDRIMKVKEEDKNKLVVYVTFDDPKPGDVVTQVITYPYTVAKTNLKELPDKIELKVKYDE</sequence>
<keyword evidence="1" id="KW-0812">Transmembrane</keyword>
<feature type="transmembrane region" description="Helical" evidence="1">
    <location>
        <begin position="12"/>
        <end position="34"/>
    </location>
</feature>
<dbReference type="InterPro" id="IPR025748">
    <property type="entry name" value="PrcB_C_dom"/>
</dbReference>
<reference evidence="4" key="1">
    <citation type="submission" date="2016-11" db="EMBL/GenBank/DDBJ databases">
        <authorList>
            <person name="Varghese N."/>
            <person name="Submissions S."/>
        </authorList>
    </citation>
    <scope>NUCLEOTIDE SEQUENCE [LARGE SCALE GENOMIC DNA]</scope>
    <source>
        <strain evidence="4">DSM 17957</strain>
    </source>
</reference>
<evidence type="ECO:0000259" key="2">
    <source>
        <dbReference type="Pfam" id="PF14343"/>
    </source>
</evidence>
<feature type="domain" description="PrcB C-terminal" evidence="2">
    <location>
        <begin position="80"/>
        <end position="140"/>
    </location>
</feature>
<dbReference type="Proteomes" id="UP000184536">
    <property type="component" value="Unassembled WGS sequence"/>
</dbReference>
<dbReference type="Pfam" id="PF14343">
    <property type="entry name" value="PrcB_C"/>
    <property type="match status" value="1"/>
</dbReference>
<keyword evidence="4" id="KW-1185">Reference proteome</keyword>